<dbReference type="EMBL" id="CP019288">
    <property type="protein sequence ID" value="QHI37088.1"/>
    <property type="molecule type" value="Genomic_DNA"/>
</dbReference>
<sequence length="241" mass="28418">MKEILFQEAFKKAERQSGSTTKNGLATHLEQVFDESLDFRVNKITFSRYFEQFVENKEGSETNPKTDLLNKISEYIGYDCYEDFVKKNEIHKPSDLSIGISKESSTISILLKFKYYFIVAFILITTYTIFELTEQRWMIWSETEFIEVDFDLEKYDLNQLKIYDEKKIKDFKKIIAVCDSTEFYKPDGSANIWYQKNHNKEHEYFTATGIHPETGKTLRPITKLIVKKYICSKDSLTAQNK</sequence>
<organism evidence="1 2">
    <name type="scientific">Kordia antarctica</name>
    <dbReference type="NCBI Taxonomy" id="1218801"/>
    <lineage>
        <taxon>Bacteria</taxon>
        <taxon>Pseudomonadati</taxon>
        <taxon>Bacteroidota</taxon>
        <taxon>Flavobacteriia</taxon>
        <taxon>Flavobacteriales</taxon>
        <taxon>Flavobacteriaceae</taxon>
        <taxon>Kordia</taxon>
    </lineage>
</organism>
<dbReference type="AlphaFoldDB" id="A0A7L4ZK50"/>
<evidence type="ECO:0000313" key="1">
    <source>
        <dbReference type="EMBL" id="QHI37088.1"/>
    </source>
</evidence>
<gene>
    <name evidence="1" type="ORF">IMCC3317_24660</name>
</gene>
<name>A0A7L4ZK50_9FLAO</name>
<dbReference type="RefSeq" id="WP_160129740.1">
    <property type="nucleotide sequence ID" value="NZ_CP019288.1"/>
</dbReference>
<reference evidence="1 2" key="1">
    <citation type="journal article" date="2013" name="Int. J. Syst. Evol. Microbiol.">
        <title>Kordia antarctica sp. nov., isolated from Antarctic seawater.</title>
        <authorList>
            <person name="Baek K."/>
            <person name="Choi A."/>
            <person name="Kang I."/>
            <person name="Lee K."/>
            <person name="Cho J.C."/>
        </authorList>
    </citation>
    <scope>NUCLEOTIDE SEQUENCE [LARGE SCALE GENOMIC DNA]</scope>
    <source>
        <strain evidence="1 2">IMCC3317</strain>
    </source>
</reference>
<proteinExistence type="predicted"/>
<dbReference type="Proteomes" id="UP000464657">
    <property type="component" value="Chromosome"/>
</dbReference>
<accession>A0A7L4ZK50</accession>
<dbReference type="OrthoDB" id="1340494at2"/>
<protein>
    <submittedName>
        <fullName evidence="1">Uncharacterized protein</fullName>
    </submittedName>
</protein>
<dbReference type="KEGG" id="kan:IMCC3317_24660"/>
<keyword evidence="2" id="KW-1185">Reference proteome</keyword>
<evidence type="ECO:0000313" key="2">
    <source>
        <dbReference type="Proteomes" id="UP000464657"/>
    </source>
</evidence>